<keyword evidence="1" id="KW-0614">Plasmid</keyword>
<dbReference type="EMBL" id="CP044458">
    <property type="protein sequence ID" value="QIC72091.1"/>
    <property type="molecule type" value="Genomic_DNA"/>
</dbReference>
<accession>A0A6C0Y771</accession>
<geneLocation type="plasmid" evidence="2">
    <name>pb18-3</name>
</geneLocation>
<dbReference type="RefSeq" id="WP_163146650.1">
    <property type="nucleotide sequence ID" value="NZ_CP044458.1"/>
</dbReference>
<dbReference type="Proteomes" id="UP000503440">
    <property type="component" value="Plasmid pB18-3"/>
</dbReference>
<protein>
    <submittedName>
        <fullName evidence="1">Type I-F CRISPR-associated protein Csy1</fullName>
    </submittedName>
</protein>
<reference evidence="1 2" key="1">
    <citation type="submission" date="2019-09" db="EMBL/GenBank/DDBJ databases">
        <title>Non-baumannii Acinetobacter spp. carrying blaNDM-1 isolated in China.</title>
        <authorList>
            <person name="Cui C."/>
            <person name="Chen C."/>
            <person name="Sun J."/>
            <person name="Liu Y."/>
        </authorList>
    </citation>
    <scope>NUCLEOTIDE SEQUENCE [LARGE SCALE GENOMIC DNA]</scope>
    <source>
        <strain evidence="1 2">B18</strain>
        <plasmid evidence="2">pb18-3</plasmid>
    </source>
</reference>
<organism evidence="1 2">
    <name type="scientific">Acinetobacter indicus</name>
    <dbReference type="NCBI Taxonomy" id="756892"/>
    <lineage>
        <taxon>Bacteria</taxon>
        <taxon>Pseudomonadati</taxon>
        <taxon>Pseudomonadota</taxon>
        <taxon>Gammaproteobacteria</taxon>
        <taxon>Moraxellales</taxon>
        <taxon>Moraxellaceae</taxon>
        <taxon>Acinetobacter</taxon>
    </lineage>
</organism>
<proteinExistence type="predicted"/>
<gene>
    <name evidence="1" type="primary">csy1</name>
    <name evidence="1" type="ORF">FSC09_17180</name>
</gene>
<dbReference type="AlphaFoldDB" id="A0A6C0Y771"/>
<evidence type="ECO:0000313" key="1">
    <source>
        <dbReference type="EMBL" id="QIC72091.1"/>
    </source>
</evidence>
<dbReference type="Pfam" id="PF09611">
    <property type="entry name" value="Cas_Csy1"/>
    <property type="match status" value="1"/>
</dbReference>
<evidence type="ECO:0000313" key="2">
    <source>
        <dbReference type="Proteomes" id="UP000503440"/>
    </source>
</evidence>
<dbReference type="InterPro" id="IPR013397">
    <property type="entry name" value="CRISPR-assoc_prot_Csy1"/>
</dbReference>
<sequence>MIRPHFEGFLQEQKSAWLNKKALGKEPKPELVQKAEDRYSEKTWWETSLQAARPAAATHISTFTHPDAKTTNLVVGISIVNNGLMATSNVNCRNSYDIYGNAGNDSLISEVYRFLYLQLPDGLTVAGHLTQDTNDIQSFFNGLGIDYSYAKERLESMLSDRRPTKTHQLVKQVYFPISDNQYHLLSLLTSSVLQTELLKRINELKFSDKSKELRILRREKKFTDQKIEEIFGLTEVFFGGSKPQNISVANSVNNGKAYLLPSLPPKIEKRALRLPKNDFFETLFYMNFKESFTAWHELMAGNWNNIRIRNGIIKTIQFIIDQILFKALTISEQMPEGWTDDEKYQALPKYQKIFLDCKYEDKEFKDEAWRTQISNAVGHWIIKSYEKSVKESFLLESSEYNEVKALVESTLRKEKAVF</sequence>
<dbReference type="NCBIfam" id="TIGR02564">
    <property type="entry name" value="cas_Csy1"/>
    <property type="match status" value="1"/>
</dbReference>
<name>A0A6C0Y771_9GAMM</name>